<organism evidence="7 8">
    <name type="scientific">Adineta ricciae</name>
    <name type="common">Rotifer</name>
    <dbReference type="NCBI Taxonomy" id="249248"/>
    <lineage>
        <taxon>Eukaryota</taxon>
        <taxon>Metazoa</taxon>
        <taxon>Spiralia</taxon>
        <taxon>Gnathifera</taxon>
        <taxon>Rotifera</taxon>
        <taxon>Eurotatoria</taxon>
        <taxon>Bdelloidea</taxon>
        <taxon>Adinetida</taxon>
        <taxon>Adinetidae</taxon>
        <taxon>Adineta</taxon>
    </lineage>
</organism>
<dbReference type="Gene3D" id="1.20.1070.10">
    <property type="entry name" value="Rhodopsin 7-helix transmembrane proteins"/>
    <property type="match status" value="1"/>
</dbReference>
<dbReference type="InterPro" id="IPR017452">
    <property type="entry name" value="GPCR_Rhodpsn_7TM"/>
</dbReference>
<evidence type="ECO:0000256" key="2">
    <source>
        <dbReference type="ARBA" id="ARBA00022692"/>
    </source>
</evidence>
<comment type="caution">
    <text evidence="7">The sequence shown here is derived from an EMBL/GenBank/DDBJ whole genome shotgun (WGS) entry which is preliminary data.</text>
</comment>
<gene>
    <name evidence="7" type="ORF">EDS130_LOCUS41031</name>
</gene>
<name>A0A815RBH9_ADIRI</name>
<keyword evidence="2 5" id="KW-0812">Transmembrane</keyword>
<evidence type="ECO:0000256" key="5">
    <source>
        <dbReference type="SAM" id="Phobius"/>
    </source>
</evidence>
<dbReference type="AlphaFoldDB" id="A0A815RBH9"/>
<feature type="transmembrane region" description="Helical" evidence="5">
    <location>
        <begin position="178"/>
        <end position="201"/>
    </location>
</feature>
<dbReference type="EMBL" id="CAJNOJ010000520">
    <property type="protein sequence ID" value="CAF1474762.1"/>
    <property type="molecule type" value="Genomic_DNA"/>
</dbReference>
<evidence type="ECO:0000256" key="1">
    <source>
        <dbReference type="ARBA" id="ARBA00004370"/>
    </source>
</evidence>
<evidence type="ECO:0000313" key="7">
    <source>
        <dbReference type="EMBL" id="CAF1474762.1"/>
    </source>
</evidence>
<comment type="subcellular location">
    <subcellularLocation>
        <location evidence="1">Membrane</location>
    </subcellularLocation>
</comment>
<accession>A0A815RBH9</accession>
<dbReference type="Proteomes" id="UP000663852">
    <property type="component" value="Unassembled WGS sequence"/>
</dbReference>
<dbReference type="SUPFAM" id="SSF81321">
    <property type="entry name" value="Family A G protein-coupled receptor-like"/>
    <property type="match status" value="1"/>
</dbReference>
<feature type="transmembrane region" description="Helical" evidence="5">
    <location>
        <begin position="80"/>
        <end position="100"/>
    </location>
</feature>
<proteinExistence type="predicted"/>
<keyword evidence="4 5" id="KW-0472">Membrane</keyword>
<dbReference type="GO" id="GO:0016020">
    <property type="term" value="C:membrane"/>
    <property type="evidence" value="ECO:0007669"/>
    <property type="project" value="UniProtKB-SubCell"/>
</dbReference>
<dbReference type="PROSITE" id="PS50262">
    <property type="entry name" value="G_PROTEIN_RECEP_F1_2"/>
    <property type="match status" value="1"/>
</dbReference>
<sequence>MLLVTNSCAALCLSAAALLSISIFTLINDYEQIEYEDSLCIFRAHVLFISYAALNYSYLLQSSYRYAIVVYPTYLFFQSIRTQIILICIIWICAITYPFAFDFNGEIIYNVNNQICMLQFHISFSLFYAIAFAYTIPILFIILLYFKLVRYVKQMNKRVVIVNTLYRARQQLQMVQRVVILVMILFVNGFPYVFFIILTLFGREPKYYLRIAYIFINISMVLVTIALYRFTDPLKESIKKNLRRRTNIVTAGLT</sequence>
<feature type="domain" description="G-protein coupled receptors family 1 profile" evidence="6">
    <location>
        <begin position="1"/>
        <end position="228"/>
    </location>
</feature>
<evidence type="ECO:0000256" key="3">
    <source>
        <dbReference type="ARBA" id="ARBA00022989"/>
    </source>
</evidence>
<evidence type="ECO:0000313" key="8">
    <source>
        <dbReference type="Proteomes" id="UP000663852"/>
    </source>
</evidence>
<evidence type="ECO:0000256" key="4">
    <source>
        <dbReference type="ARBA" id="ARBA00023136"/>
    </source>
</evidence>
<feature type="transmembrane region" description="Helical" evidence="5">
    <location>
        <begin position="41"/>
        <end position="59"/>
    </location>
</feature>
<protein>
    <recommendedName>
        <fullName evidence="6">G-protein coupled receptors family 1 profile domain-containing protein</fullName>
    </recommendedName>
</protein>
<keyword evidence="3 5" id="KW-1133">Transmembrane helix</keyword>
<feature type="transmembrane region" description="Helical" evidence="5">
    <location>
        <begin position="207"/>
        <end position="230"/>
    </location>
</feature>
<reference evidence="7" key="1">
    <citation type="submission" date="2021-02" db="EMBL/GenBank/DDBJ databases">
        <authorList>
            <person name="Nowell W R."/>
        </authorList>
    </citation>
    <scope>NUCLEOTIDE SEQUENCE</scope>
</reference>
<feature type="transmembrane region" description="Helical" evidence="5">
    <location>
        <begin position="120"/>
        <end position="146"/>
    </location>
</feature>
<evidence type="ECO:0000259" key="6">
    <source>
        <dbReference type="PROSITE" id="PS50262"/>
    </source>
</evidence>